<feature type="compositionally biased region" description="Basic and acidic residues" evidence="1">
    <location>
        <begin position="55"/>
        <end position="66"/>
    </location>
</feature>
<dbReference type="Proteomes" id="UP001266305">
    <property type="component" value="Unassembled WGS sequence"/>
</dbReference>
<feature type="non-terminal residue" evidence="2">
    <location>
        <position position="66"/>
    </location>
</feature>
<evidence type="ECO:0000313" key="2">
    <source>
        <dbReference type="EMBL" id="KAK2115944.1"/>
    </source>
</evidence>
<proteinExistence type="predicted"/>
<evidence type="ECO:0000256" key="1">
    <source>
        <dbReference type="SAM" id="MobiDB-lite"/>
    </source>
</evidence>
<protein>
    <submittedName>
        <fullName evidence="2">Uncharacterized protein</fullName>
    </submittedName>
</protein>
<organism evidence="2 3">
    <name type="scientific">Saguinus oedipus</name>
    <name type="common">Cotton-top tamarin</name>
    <name type="synonym">Oedipomidas oedipus</name>
    <dbReference type="NCBI Taxonomy" id="9490"/>
    <lineage>
        <taxon>Eukaryota</taxon>
        <taxon>Metazoa</taxon>
        <taxon>Chordata</taxon>
        <taxon>Craniata</taxon>
        <taxon>Vertebrata</taxon>
        <taxon>Euteleostomi</taxon>
        <taxon>Mammalia</taxon>
        <taxon>Eutheria</taxon>
        <taxon>Euarchontoglires</taxon>
        <taxon>Primates</taxon>
        <taxon>Haplorrhini</taxon>
        <taxon>Platyrrhini</taxon>
        <taxon>Cebidae</taxon>
        <taxon>Callitrichinae</taxon>
        <taxon>Saguinus</taxon>
    </lineage>
</organism>
<reference evidence="2 3" key="1">
    <citation type="submission" date="2023-05" db="EMBL/GenBank/DDBJ databases">
        <title>B98-5 Cell Line De Novo Hybrid Assembly: An Optical Mapping Approach.</title>
        <authorList>
            <person name="Kananen K."/>
            <person name="Auerbach J.A."/>
            <person name="Kautto E."/>
            <person name="Blachly J.S."/>
        </authorList>
    </citation>
    <scope>NUCLEOTIDE SEQUENCE [LARGE SCALE GENOMIC DNA]</scope>
    <source>
        <strain evidence="2">B95-8</strain>
        <tissue evidence="2">Cell line</tissue>
    </source>
</reference>
<keyword evidence="3" id="KW-1185">Reference proteome</keyword>
<feature type="non-terminal residue" evidence="2">
    <location>
        <position position="1"/>
    </location>
</feature>
<accession>A0ABQ9W4E0</accession>
<dbReference type="EMBL" id="JASSZA010000003">
    <property type="protein sequence ID" value="KAK2115944.1"/>
    <property type="molecule type" value="Genomic_DNA"/>
</dbReference>
<evidence type="ECO:0000313" key="3">
    <source>
        <dbReference type="Proteomes" id="UP001266305"/>
    </source>
</evidence>
<gene>
    <name evidence="2" type="ORF">P7K49_006570</name>
</gene>
<name>A0ABQ9W4E0_SAGOE</name>
<sequence>APPPPRLLGAQGAPRDQEAAAPPALVSVSPWDGVFWAGGREGGTGPRCQWLRGRRAQDRSLRDPRP</sequence>
<feature type="region of interest" description="Disordered" evidence="1">
    <location>
        <begin position="37"/>
        <end position="66"/>
    </location>
</feature>
<comment type="caution">
    <text evidence="2">The sequence shown here is derived from an EMBL/GenBank/DDBJ whole genome shotgun (WGS) entry which is preliminary data.</text>
</comment>
<feature type="region of interest" description="Disordered" evidence="1">
    <location>
        <begin position="1"/>
        <end position="25"/>
    </location>
</feature>